<feature type="transmembrane region" description="Helical" evidence="8">
    <location>
        <begin position="148"/>
        <end position="168"/>
    </location>
</feature>
<dbReference type="SUPFAM" id="SSF103473">
    <property type="entry name" value="MFS general substrate transporter"/>
    <property type="match status" value="1"/>
</dbReference>
<keyword evidence="5 8" id="KW-0472">Membrane</keyword>
<evidence type="ECO:0000313" key="11">
    <source>
        <dbReference type="Proteomes" id="UP000053411"/>
    </source>
</evidence>
<keyword evidence="2" id="KW-0813">Transport</keyword>
<feature type="transmembrane region" description="Helical" evidence="8">
    <location>
        <begin position="375"/>
        <end position="392"/>
    </location>
</feature>
<dbReference type="EMBL" id="KN848094">
    <property type="protein sequence ID" value="KIX93406.1"/>
    <property type="molecule type" value="Genomic_DNA"/>
</dbReference>
<dbReference type="PROSITE" id="PS50850">
    <property type="entry name" value="MFS"/>
    <property type="match status" value="1"/>
</dbReference>
<evidence type="ECO:0000256" key="5">
    <source>
        <dbReference type="ARBA" id="ARBA00023136"/>
    </source>
</evidence>
<feature type="region of interest" description="Disordered" evidence="7">
    <location>
        <begin position="470"/>
        <end position="492"/>
    </location>
</feature>
<feature type="transmembrane region" description="Helical" evidence="8">
    <location>
        <begin position="436"/>
        <end position="459"/>
    </location>
</feature>
<feature type="transmembrane region" description="Helical" evidence="8">
    <location>
        <begin position="85"/>
        <end position="104"/>
    </location>
</feature>
<evidence type="ECO:0000256" key="8">
    <source>
        <dbReference type="SAM" id="Phobius"/>
    </source>
</evidence>
<comment type="similarity">
    <text evidence="6">Belongs to the major facilitator superfamily. Allantoate permease family.</text>
</comment>
<dbReference type="Gene3D" id="1.20.1250.20">
    <property type="entry name" value="MFS general substrate transporter like domains"/>
    <property type="match status" value="1"/>
</dbReference>
<evidence type="ECO:0000259" key="9">
    <source>
        <dbReference type="PROSITE" id="PS50850"/>
    </source>
</evidence>
<feature type="transmembrane region" description="Helical" evidence="8">
    <location>
        <begin position="317"/>
        <end position="339"/>
    </location>
</feature>
<feature type="transmembrane region" description="Helical" evidence="8">
    <location>
        <begin position="404"/>
        <end position="424"/>
    </location>
</feature>
<feature type="transmembrane region" description="Helical" evidence="8">
    <location>
        <begin position="211"/>
        <end position="231"/>
    </location>
</feature>
<dbReference type="InterPro" id="IPR036259">
    <property type="entry name" value="MFS_trans_sf"/>
</dbReference>
<keyword evidence="3 8" id="KW-0812">Transmembrane</keyword>
<accession>A0A0D2I8A1</accession>
<evidence type="ECO:0000256" key="6">
    <source>
        <dbReference type="ARBA" id="ARBA00037968"/>
    </source>
</evidence>
<dbReference type="OrthoDB" id="6730379at2759"/>
<dbReference type="PANTHER" id="PTHR43791:SF103">
    <property type="entry name" value="MAJOR FACILITATOR SUPERFAMILY (MFS) PROFILE DOMAIN-CONTAINING PROTEIN-RELATED"/>
    <property type="match status" value="1"/>
</dbReference>
<dbReference type="FunFam" id="1.20.1250.20:FF:000064">
    <property type="entry name" value="MFS allantoate transporter"/>
    <property type="match status" value="1"/>
</dbReference>
<feature type="compositionally biased region" description="Basic and acidic residues" evidence="7">
    <location>
        <begin position="481"/>
        <end position="492"/>
    </location>
</feature>
<comment type="subcellular location">
    <subcellularLocation>
        <location evidence="1">Membrane</location>
        <topology evidence="1">Multi-pass membrane protein</topology>
    </subcellularLocation>
</comment>
<evidence type="ECO:0000313" key="10">
    <source>
        <dbReference type="EMBL" id="KIX93406.1"/>
    </source>
</evidence>
<keyword evidence="11" id="KW-1185">Reference proteome</keyword>
<dbReference type="AlphaFoldDB" id="A0A0D2I8A1"/>
<name>A0A0D2I8A1_9EURO</name>
<protein>
    <recommendedName>
        <fullName evidence="9">Major facilitator superfamily (MFS) profile domain-containing protein</fullName>
    </recommendedName>
</protein>
<dbReference type="GO" id="GO:0022857">
    <property type="term" value="F:transmembrane transporter activity"/>
    <property type="evidence" value="ECO:0007669"/>
    <property type="project" value="InterPro"/>
</dbReference>
<dbReference type="PANTHER" id="PTHR43791">
    <property type="entry name" value="PERMEASE-RELATED"/>
    <property type="match status" value="1"/>
</dbReference>
<dbReference type="Pfam" id="PF07690">
    <property type="entry name" value="MFS_1"/>
    <property type="match status" value="1"/>
</dbReference>
<evidence type="ECO:0000256" key="3">
    <source>
        <dbReference type="ARBA" id="ARBA00022692"/>
    </source>
</evidence>
<feature type="transmembrane region" description="Helical" evidence="8">
    <location>
        <begin position="116"/>
        <end position="136"/>
    </location>
</feature>
<feature type="region of interest" description="Disordered" evidence="7">
    <location>
        <begin position="1"/>
        <end position="33"/>
    </location>
</feature>
<organism evidence="10 11">
    <name type="scientific">Fonsecaea multimorphosa CBS 102226</name>
    <dbReference type="NCBI Taxonomy" id="1442371"/>
    <lineage>
        <taxon>Eukaryota</taxon>
        <taxon>Fungi</taxon>
        <taxon>Dikarya</taxon>
        <taxon>Ascomycota</taxon>
        <taxon>Pezizomycotina</taxon>
        <taxon>Eurotiomycetes</taxon>
        <taxon>Chaetothyriomycetidae</taxon>
        <taxon>Chaetothyriales</taxon>
        <taxon>Herpotrichiellaceae</taxon>
        <taxon>Fonsecaea</taxon>
    </lineage>
</organism>
<dbReference type="GeneID" id="27716571"/>
<keyword evidence="4 8" id="KW-1133">Transmembrane helix</keyword>
<dbReference type="InterPro" id="IPR011701">
    <property type="entry name" value="MFS"/>
</dbReference>
<proteinExistence type="inferred from homology"/>
<dbReference type="Proteomes" id="UP000053411">
    <property type="component" value="Unassembled WGS sequence"/>
</dbReference>
<evidence type="ECO:0000256" key="2">
    <source>
        <dbReference type="ARBA" id="ARBA00022448"/>
    </source>
</evidence>
<feature type="transmembrane region" description="Helical" evidence="8">
    <location>
        <begin position="43"/>
        <end position="64"/>
    </location>
</feature>
<gene>
    <name evidence="10" type="ORF">Z520_10825</name>
</gene>
<dbReference type="InterPro" id="IPR020846">
    <property type="entry name" value="MFS_dom"/>
</dbReference>
<feature type="domain" description="Major facilitator superfamily (MFS) profile" evidence="9">
    <location>
        <begin position="51"/>
        <end position="464"/>
    </location>
</feature>
<feature type="transmembrane region" description="Helical" evidence="8">
    <location>
        <begin position="180"/>
        <end position="199"/>
    </location>
</feature>
<evidence type="ECO:0000256" key="1">
    <source>
        <dbReference type="ARBA" id="ARBA00004141"/>
    </source>
</evidence>
<evidence type="ECO:0000256" key="7">
    <source>
        <dbReference type="SAM" id="MobiDB-lite"/>
    </source>
</evidence>
<dbReference type="RefSeq" id="XP_016627529.1">
    <property type="nucleotide sequence ID" value="XM_016781317.1"/>
</dbReference>
<dbReference type="GO" id="GO:0016020">
    <property type="term" value="C:membrane"/>
    <property type="evidence" value="ECO:0007669"/>
    <property type="project" value="UniProtKB-SubCell"/>
</dbReference>
<evidence type="ECO:0000256" key="4">
    <source>
        <dbReference type="ARBA" id="ARBA00022989"/>
    </source>
</evidence>
<dbReference type="VEuPathDB" id="FungiDB:Z520_10825"/>
<feature type="compositionally biased region" description="Polar residues" evidence="7">
    <location>
        <begin position="8"/>
        <end position="19"/>
    </location>
</feature>
<sequence>MTMEKHNTISSEVKLNCSPSPEEIPGVQEGDSLAVSPSESREVLRKIDFCLIPLMTFCYMLQLLDKLALSYATLLGLPQDLDLHGAQYSWCSAVFYFGYLAWSWPSSYLIVRFPTGKYLAVTVCLWGGILMCHSAVHSFGGLMAARFFLGVAEAAVAPGFALIISMFYTRKEQPLRQGSWFVGNSLANIFGGLTAYGIGKIHMPAITHWRVLFLILGSITSIYALVLYLFLPDSPDKAVFLDEKQRQIALKRTIENKTGFKDNDDFVPSQVFDALTDPQIWPLILYTVSVNFANGGLTSFTALVVKGFGFSDLKALLVQMSIGATQLVFIALTCSLATFLPSVRLGLMINNTLTATAGMVMVYQCKSRAARMGGLCLASAFVANIPLSLSLVSSNVGGFTKRSVTSSTLFIAYCVGNIAGPQFFKPSQAPRYTTGIKAALSGLALGSWFLACLLVYYVWENARRNRRHGQSQRRLSVVGDGPREDLDMSGKTDRQLPDFRYMI</sequence>
<reference evidence="10 11" key="1">
    <citation type="submission" date="2015-01" db="EMBL/GenBank/DDBJ databases">
        <title>The Genome Sequence of Fonsecaea multimorphosa CBS 102226.</title>
        <authorList>
            <consortium name="The Broad Institute Genomics Platform"/>
            <person name="Cuomo C."/>
            <person name="de Hoog S."/>
            <person name="Gorbushina A."/>
            <person name="Stielow B."/>
            <person name="Teixiera M."/>
            <person name="Abouelleil A."/>
            <person name="Chapman S.B."/>
            <person name="Priest M."/>
            <person name="Young S.K."/>
            <person name="Wortman J."/>
            <person name="Nusbaum C."/>
            <person name="Birren B."/>
        </authorList>
    </citation>
    <scope>NUCLEOTIDE SEQUENCE [LARGE SCALE GENOMIC DNA]</scope>
    <source>
        <strain evidence="10 11">CBS 102226</strain>
    </source>
</reference>